<accession>A0A5F4W781</accession>
<sequence>MLPQLQSLLLVYSGFQLLPGLGLGGCKCPGIYPFFFFFFFLRRSFAVTQTGVQWHDLGSPQPPPSGFKQFSCLSLPSSWDYKRALPFPANFCIFSGDGVSPC</sequence>
<keyword evidence="1" id="KW-0812">Transmembrane</keyword>
<evidence type="ECO:0000256" key="1">
    <source>
        <dbReference type="SAM" id="Phobius"/>
    </source>
</evidence>
<keyword evidence="1" id="KW-0472">Membrane</keyword>
<reference evidence="2" key="1">
    <citation type="submission" date="2009-03" db="EMBL/GenBank/DDBJ databases">
        <authorList>
            <person name="Warren W."/>
            <person name="Ye L."/>
            <person name="Minx P."/>
            <person name="Worley K."/>
            <person name="Gibbs R."/>
            <person name="Wilson R.K."/>
        </authorList>
    </citation>
    <scope>NUCLEOTIDE SEQUENCE [LARGE SCALE GENOMIC DNA]</scope>
</reference>
<name>A0A5F4W781_CALJA</name>
<reference evidence="2" key="2">
    <citation type="submission" date="2025-08" db="UniProtKB">
        <authorList>
            <consortium name="Ensembl"/>
        </authorList>
    </citation>
    <scope>IDENTIFICATION</scope>
</reference>
<dbReference type="Proteomes" id="UP000008225">
    <property type="component" value="Chromosome 7"/>
</dbReference>
<feature type="transmembrane region" description="Helical" evidence="1">
    <location>
        <begin position="20"/>
        <end position="41"/>
    </location>
</feature>
<dbReference type="Ensembl" id="ENSCJAT00000089844.2">
    <property type="protein sequence ID" value="ENSCJAP00000073585.2"/>
    <property type="gene ID" value="ENSCJAG00000054878.2"/>
</dbReference>
<keyword evidence="3" id="KW-1185">Reference proteome</keyword>
<dbReference type="PANTHER" id="PTHR46254">
    <property type="entry name" value="PROTEIN GVQW1-RELATED"/>
    <property type="match status" value="1"/>
</dbReference>
<dbReference type="GeneTree" id="ENSGT00940000161627"/>
<dbReference type="AlphaFoldDB" id="A0A5F4W781"/>
<dbReference type="OMA" id="PWIQDAQ"/>
<organism evidence="2 3">
    <name type="scientific">Callithrix jacchus</name>
    <name type="common">White-tufted-ear marmoset</name>
    <name type="synonym">Simia Jacchus</name>
    <dbReference type="NCBI Taxonomy" id="9483"/>
    <lineage>
        <taxon>Eukaryota</taxon>
        <taxon>Metazoa</taxon>
        <taxon>Chordata</taxon>
        <taxon>Craniata</taxon>
        <taxon>Vertebrata</taxon>
        <taxon>Euteleostomi</taxon>
        <taxon>Mammalia</taxon>
        <taxon>Eutheria</taxon>
        <taxon>Euarchontoglires</taxon>
        <taxon>Primates</taxon>
        <taxon>Haplorrhini</taxon>
        <taxon>Platyrrhini</taxon>
        <taxon>Cebidae</taxon>
        <taxon>Callitrichinae</taxon>
        <taxon>Callithrix</taxon>
        <taxon>Callithrix</taxon>
    </lineage>
</organism>
<reference evidence="2" key="3">
    <citation type="submission" date="2025-09" db="UniProtKB">
        <authorList>
            <consortium name="Ensembl"/>
        </authorList>
    </citation>
    <scope>IDENTIFICATION</scope>
</reference>
<dbReference type="InParanoid" id="A0A5F4W781"/>
<protein>
    <recommendedName>
        <fullName evidence="4">Secreted protein</fullName>
    </recommendedName>
</protein>
<evidence type="ECO:0000313" key="3">
    <source>
        <dbReference type="Proteomes" id="UP000008225"/>
    </source>
</evidence>
<keyword evidence="1" id="KW-1133">Transmembrane helix</keyword>
<dbReference type="PANTHER" id="PTHR46254:SF6">
    <property type="entry name" value="HIGH MOBILITY GROUP AT-HOOK 2"/>
    <property type="match status" value="1"/>
</dbReference>
<evidence type="ECO:0000313" key="2">
    <source>
        <dbReference type="Ensembl" id="ENSCJAP00000073585.2"/>
    </source>
</evidence>
<proteinExistence type="predicted"/>
<evidence type="ECO:0008006" key="4">
    <source>
        <dbReference type="Google" id="ProtNLM"/>
    </source>
</evidence>